<dbReference type="EMBL" id="BMWC01000001">
    <property type="protein sequence ID" value="GGW78611.1"/>
    <property type="molecule type" value="Genomic_DNA"/>
</dbReference>
<dbReference type="Proteomes" id="UP000617743">
    <property type="component" value="Unassembled WGS sequence"/>
</dbReference>
<name>A0ABQ2WV31_9ACTN</name>
<protein>
    <submittedName>
        <fullName evidence="1">Uncharacterized protein</fullName>
    </submittedName>
</protein>
<gene>
    <name evidence="1" type="ORF">GCM10010383_02560</name>
</gene>
<keyword evidence="2" id="KW-1185">Reference proteome</keyword>
<proteinExistence type="predicted"/>
<reference evidence="2" key="1">
    <citation type="journal article" date="2019" name="Int. J. Syst. Evol. Microbiol.">
        <title>The Global Catalogue of Microorganisms (GCM) 10K type strain sequencing project: providing services to taxonomists for standard genome sequencing and annotation.</title>
        <authorList>
            <consortium name="The Broad Institute Genomics Platform"/>
            <consortium name="The Broad Institute Genome Sequencing Center for Infectious Disease"/>
            <person name="Wu L."/>
            <person name="Ma J."/>
        </authorList>
    </citation>
    <scope>NUCLEOTIDE SEQUENCE [LARGE SCALE GENOMIC DNA]</scope>
    <source>
        <strain evidence="2">JCM 4866</strain>
    </source>
</reference>
<organism evidence="1 2">
    <name type="scientific">Streptomyces lomondensis</name>
    <dbReference type="NCBI Taxonomy" id="68229"/>
    <lineage>
        <taxon>Bacteria</taxon>
        <taxon>Bacillati</taxon>
        <taxon>Actinomycetota</taxon>
        <taxon>Actinomycetes</taxon>
        <taxon>Kitasatosporales</taxon>
        <taxon>Streptomycetaceae</taxon>
        <taxon>Streptomyces</taxon>
    </lineage>
</organism>
<sequence>MAWLFRRQGLGRRGIGDGPLAVRGFEEFVTGHGCLGVVILYGWARERGSLTDPALCGGAVSGNGLPNPIPPRVRRHASLAQIPPAVRAGSREHARGDARNAMVAALYRRFAQDSLTRGGDPPAQ</sequence>
<evidence type="ECO:0000313" key="1">
    <source>
        <dbReference type="EMBL" id="GGW78611.1"/>
    </source>
</evidence>
<comment type="caution">
    <text evidence="1">The sequence shown here is derived from an EMBL/GenBank/DDBJ whole genome shotgun (WGS) entry which is preliminary data.</text>
</comment>
<accession>A0ABQ2WV31</accession>
<evidence type="ECO:0000313" key="2">
    <source>
        <dbReference type="Proteomes" id="UP000617743"/>
    </source>
</evidence>